<proteinExistence type="predicted"/>
<organism evidence="2 3">
    <name type="scientific">Hypholoma sublateritium (strain FD-334 SS-4)</name>
    <dbReference type="NCBI Taxonomy" id="945553"/>
    <lineage>
        <taxon>Eukaryota</taxon>
        <taxon>Fungi</taxon>
        <taxon>Dikarya</taxon>
        <taxon>Basidiomycota</taxon>
        <taxon>Agaricomycotina</taxon>
        <taxon>Agaricomycetes</taxon>
        <taxon>Agaricomycetidae</taxon>
        <taxon>Agaricales</taxon>
        <taxon>Agaricineae</taxon>
        <taxon>Strophariaceae</taxon>
        <taxon>Hypholoma</taxon>
    </lineage>
</organism>
<evidence type="ECO:0000313" key="2">
    <source>
        <dbReference type="EMBL" id="KJA30218.1"/>
    </source>
</evidence>
<name>A0A0D2N1I9_HYPSF</name>
<gene>
    <name evidence="2" type="ORF">HYPSUDRAFT_270062</name>
</gene>
<sequence>MLSKHIERASSYFDVSTFWLLTWTVSGYRSALHSPPLTSSYACRGPCTQQAPASDVRLNRPIPAPKTVSIAPTPPWHPRHLHAPCTPGPSPRHSTHHLSACRLSSRLSCKSTRADAVQSHVRPLSAAVCLPQGAGNSPAMYTRARSFCGKNNARPGARHIFTPKKYDCTGPIERRGDVGPASPCRSVYKHICWENMRIRGCFMDVHMYT</sequence>
<dbReference type="EMBL" id="KN817518">
    <property type="protein sequence ID" value="KJA30218.1"/>
    <property type="molecule type" value="Genomic_DNA"/>
</dbReference>
<dbReference type="Proteomes" id="UP000054270">
    <property type="component" value="Unassembled WGS sequence"/>
</dbReference>
<evidence type="ECO:0000313" key="3">
    <source>
        <dbReference type="Proteomes" id="UP000054270"/>
    </source>
</evidence>
<accession>A0A0D2N1I9</accession>
<protein>
    <submittedName>
        <fullName evidence="2">Uncharacterized protein</fullName>
    </submittedName>
</protein>
<dbReference type="AlphaFoldDB" id="A0A0D2N1I9"/>
<feature type="region of interest" description="Disordered" evidence="1">
    <location>
        <begin position="67"/>
        <end position="91"/>
    </location>
</feature>
<keyword evidence="3" id="KW-1185">Reference proteome</keyword>
<reference evidence="3" key="1">
    <citation type="submission" date="2014-04" db="EMBL/GenBank/DDBJ databases">
        <title>Evolutionary Origins and Diversification of the Mycorrhizal Mutualists.</title>
        <authorList>
            <consortium name="DOE Joint Genome Institute"/>
            <consortium name="Mycorrhizal Genomics Consortium"/>
            <person name="Kohler A."/>
            <person name="Kuo A."/>
            <person name="Nagy L.G."/>
            <person name="Floudas D."/>
            <person name="Copeland A."/>
            <person name="Barry K.W."/>
            <person name="Cichocki N."/>
            <person name="Veneault-Fourrey C."/>
            <person name="LaButti K."/>
            <person name="Lindquist E.A."/>
            <person name="Lipzen A."/>
            <person name="Lundell T."/>
            <person name="Morin E."/>
            <person name="Murat C."/>
            <person name="Riley R."/>
            <person name="Ohm R."/>
            <person name="Sun H."/>
            <person name="Tunlid A."/>
            <person name="Henrissat B."/>
            <person name="Grigoriev I.V."/>
            <person name="Hibbett D.S."/>
            <person name="Martin F."/>
        </authorList>
    </citation>
    <scope>NUCLEOTIDE SEQUENCE [LARGE SCALE GENOMIC DNA]</scope>
    <source>
        <strain evidence="3">FD-334 SS-4</strain>
    </source>
</reference>
<evidence type="ECO:0000256" key="1">
    <source>
        <dbReference type="SAM" id="MobiDB-lite"/>
    </source>
</evidence>